<comment type="caution">
    <text evidence="18">The sequence shown here is derived from an EMBL/GenBank/DDBJ whole genome shotgun (WGS) entry which is preliminary data.</text>
</comment>
<evidence type="ECO:0000313" key="18">
    <source>
        <dbReference type="EMBL" id="MFD2754878.1"/>
    </source>
</evidence>
<dbReference type="RefSeq" id="WP_083526580.1">
    <property type="nucleotide sequence ID" value="NZ_BCNT01000005.1"/>
</dbReference>
<dbReference type="InterPro" id="IPR039426">
    <property type="entry name" value="TonB-dep_rcpt-like"/>
</dbReference>
<reference evidence="19" key="1">
    <citation type="journal article" date="2019" name="Int. J. Syst. Evol. Microbiol.">
        <title>The Global Catalogue of Microorganisms (GCM) 10K type strain sequencing project: providing services to taxonomists for standard genome sequencing and annotation.</title>
        <authorList>
            <consortium name="The Broad Institute Genomics Platform"/>
            <consortium name="The Broad Institute Genome Sequencing Center for Infectious Disease"/>
            <person name="Wu L."/>
            <person name="Ma J."/>
        </authorList>
    </citation>
    <scope>NUCLEOTIDE SEQUENCE [LARGE SCALE GENOMIC DNA]</scope>
    <source>
        <strain evidence="19">TISTR 1906</strain>
    </source>
</reference>
<keyword evidence="9 12" id="KW-0472">Membrane</keyword>
<dbReference type="CDD" id="cd01347">
    <property type="entry name" value="ligand_gated_channel"/>
    <property type="match status" value="1"/>
</dbReference>
<dbReference type="Pfam" id="PF07715">
    <property type="entry name" value="Plug"/>
    <property type="match status" value="1"/>
</dbReference>
<feature type="domain" description="TonB-dependent receptor-like beta-barrel" evidence="16">
    <location>
        <begin position="250"/>
        <end position="691"/>
    </location>
</feature>
<evidence type="ECO:0000256" key="11">
    <source>
        <dbReference type="ARBA" id="ARBA00023237"/>
    </source>
</evidence>
<evidence type="ECO:0000256" key="9">
    <source>
        <dbReference type="ARBA" id="ARBA00023136"/>
    </source>
</evidence>
<dbReference type="EMBL" id="JBHUMV010000005">
    <property type="protein sequence ID" value="MFD2754878.1"/>
    <property type="molecule type" value="Genomic_DNA"/>
</dbReference>
<evidence type="ECO:0000259" key="17">
    <source>
        <dbReference type="Pfam" id="PF07715"/>
    </source>
</evidence>
<evidence type="ECO:0000256" key="4">
    <source>
        <dbReference type="ARBA" id="ARBA00022452"/>
    </source>
</evidence>
<dbReference type="SUPFAM" id="SSF56935">
    <property type="entry name" value="Porins"/>
    <property type="match status" value="1"/>
</dbReference>
<feature type="short sequence motif" description="TonB box" evidence="13">
    <location>
        <begin position="72"/>
        <end position="78"/>
    </location>
</feature>
<keyword evidence="11 12" id="KW-0998">Cell outer membrane</keyword>
<sequence>MHHQSTPRHAHRPAQVRPSFSPLQAGAAGWPQPGLQRQAVALAVAGLAGLVVLAGPGAARAAQAAPERSMETVVVTASGFEQAIEDAPASVSVITREELQSKPFRDLTDAIRDIEGVSVTGVNNEKDIFIRGLPGAYTLILVDGRRQSTREARTNGNAGFEQSFIPPLEAIERIEVVRGPMSSLYGSDAMGGVINIITRKVPAAWGGSLSADYTLQKSDLGDSHQEQFYLGGPIKQGLAGLQVWGRSYHRGEDRTLNGTNDASDRDITARLAITPSRYHDILLEAGTTEVKRGSSPGKTLAASGTPAYNKNSRDHYALSHTGRWGWATSEVSLSREQARRQNFTLPRQSQEWTRNARAPEITNTVLDAKLTMPLGSHLLVAGGQVNRAELEDVNPGLRDNIVRSYGITQKALFLEDEWRITGRWAVTGGLRLDDHPVYGKHWSPRVYSVWHASDDWTFKGGVSRGFRAPDVRSITPGYAYTTGGGNCTYGPGGTCGVIIADPHLGAEKSTSYEVAALWNNRRDLQASATLFYTDFKDKVANAIVMNPDGSYARWSQDPNYRLWYNYNIDRAKIRGVELSGKWQATRTLGFKGNYTYTQSRQEGGAYDGHALARTPRHKLTLRADWQAAPRFKLWTAFNHHGKEINAGARIGSNGALVANGVREYAAYNYLDIGGSYQLTKSTTLNVALYNVGDKRLDAETYNTVGDGRRLWVGLNSRF</sequence>
<dbReference type="InterPro" id="IPR010916">
    <property type="entry name" value="TonB_box_CS"/>
</dbReference>
<evidence type="ECO:0000256" key="1">
    <source>
        <dbReference type="ARBA" id="ARBA00004571"/>
    </source>
</evidence>
<keyword evidence="5 12" id="KW-0812">Transmembrane</keyword>
<dbReference type="InterPro" id="IPR000531">
    <property type="entry name" value="Beta-barrel_TonB"/>
</dbReference>
<evidence type="ECO:0000256" key="14">
    <source>
        <dbReference type="RuleBase" id="RU003357"/>
    </source>
</evidence>
<comment type="subcellular location">
    <subcellularLocation>
        <location evidence="1 12">Cell outer membrane</location>
        <topology evidence="1 12">Multi-pass membrane protein</topology>
    </subcellularLocation>
</comment>
<dbReference type="PANTHER" id="PTHR30069">
    <property type="entry name" value="TONB-DEPENDENT OUTER MEMBRANE RECEPTOR"/>
    <property type="match status" value="1"/>
</dbReference>
<evidence type="ECO:0000256" key="6">
    <source>
        <dbReference type="ARBA" id="ARBA00022729"/>
    </source>
</evidence>
<dbReference type="InterPro" id="IPR036942">
    <property type="entry name" value="Beta-barrel_TonB_sf"/>
</dbReference>
<dbReference type="PANTHER" id="PTHR30069:SF53">
    <property type="entry name" value="COLICIN I RECEPTOR-RELATED"/>
    <property type="match status" value="1"/>
</dbReference>
<protein>
    <submittedName>
        <fullName evidence="18">TonB-dependent receptor domain-containing protein</fullName>
    </submittedName>
</protein>
<dbReference type="Gene3D" id="2.40.170.20">
    <property type="entry name" value="TonB-dependent receptor, beta-barrel domain"/>
    <property type="match status" value="1"/>
</dbReference>
<feature type="region of interest" description="Disordered" evidence="15">
    <location>
        <begin position="1"/>
        <end position="28"/>
    </location>
</feature>
<dbReference type="Pfam" id="PF00593">
    <property type="entry name" value="TonB_dep_Rec_b-barrel"/>
    <property type="match status" value="1"/>
</dbReference>
<name>A0ABW5UNA8_9BURK</name>
<evidence type="ECO:0000256" key="2">
    <source>
        <dbReference type="ARBA" id="ARBA00009810"/>
    </source>
</evidence>
<evidence type="ECO:0000256" key="3">
    <source>
        <dbReference type="ARBA" id="ARBA00022448"/>
    </source>
</evidence>
<evidence type="ECO:0000259" key="16">
    <source>
        <dbReference type="Pfam" id="PF00593"/>
    </source>
</evidence>
<keyword evidence="3 12" id="KW-0813">Transport</keyword>
<keyword evidence="8 13" id="KW-0798">TonB box</keyword>
<evidence type="ECO:0000256" key="12">
    <source>
        <dbReference type="PROSITE-ProRule" id="PRU01360"/>
    </source>
</evidence>
<dbReference type="Gene3D" id="2.170.130.10">
    <property type="entry name" value="TonB-dependent receptor, plug domain"/>
    <property type="match status" value="1"/>
</dbReference>
<feature type="domain" description="TonB-dependent receptor plug" evidence="17">
    <location>
        <begin position="84"/>
        <end position="193"/>
    </location>
</feature>
<gene>
    <name evidence="18" type="ORF">ACFSW6_12330</name>
</gene>
<evidence type="ECO:0000313" key="19">
    <source>
        <dbReference type="Proteomes" id="UP001597463"/>
    </source>
</evidence>
<evidence type="ECO:0000256" key="15">
    <source>
        <dbReference type="SAM" id="MobiDB-lite"/>
    </source>
</evidence>
<keyword evidence="4 12" id="KW-1134">Transmembrane beta strand</keyword>
<proteinExistence type="inferred from homology"/>
<dbReference type="Proteomes" id="UP001597463">
    <property type="component" value="Unassembled WGS sequence"/>
</dbReference>
<keyword evidence="6" id="KW-0732">Signal</keyword>
<evidence type="ECO:0000256" key="13">
    <source>
        <dbReference type="PROSITE-ProRule" id="PRU10143"/>
    </source>
</evidence>
<dbReference type="PROSITE" id="PS00430">
    <property type="entry name" value="TONB_DEPENDENT_REC_1"/>
    <property type="match status" value="1"/>
</dbReference>
<dbReference type="PROSITE" id="PS52016">
    <property type="entry name" value="TONB_DEPENDENT_REC_3"/>
    <property type="match status" value="1"/>
</dbReference>
<accession>A0ABW5UNA8</accession>
<evidence type="ECO:0000256" key="5">
    <source>
        <dbReference type="ARBA" id="ARBA00022692"/>
    </source>
</evidence>
<comment type="similarity">
    <text evidence="2 12 14">Belongs to the TonB-dependent receptor family.</text>
</comment>
<dbReference type="InterPro" id="IPR037066">
    <property type="entry name" value="Plug_dom_sf"/>
</dbReference>
<evidence type="ECO:0000256" key="8">
    <source>
        <dbReference type="ARBA" id="ARBA00023077"/>
    </source>
</evidence>
<evidence type="ECO:0000256" key="10">
    <source>
        <dbReference type="ARBA" id="ARBA00023170"/>
    </source>
</evidence>
<keyword evidence="10 18" id="KW-0675">Receptor</keyword>
<keyword evidence="7" id="KW-0406">Ion transport</keyword>
<keyword evidence="19" id="KW-1185">Reference proteome</keyword>
<organism evidence="18 19">
    <name type="scientific">Comamonas terrae</name>
    <dbReference type="NCBI Taxonomy" id="673548"/>
    <lineage>
        <taxon>Bacteria</taxon>
        <taxon>Pseudomonadati</taxon>
        <taxon>Pseudomonadota</taxon>
        <taxon>Betaproteobacteria</taxon>
        <taxon>Burkholderiales</taxon>
        <taxon>Comamonadaceae</taxon>
        <taxon>Comamonas</taxon>
    </lineage>
</organism>
<feature type="compositionally biased region" description="Basic residues" evidence="15">
    <location>
        <begin position="1"/>
        <end position="14"/>
    </location>
</feature>
<dbReference type="InterPro" id="IPR012910">
    <property type="entry name" value="Plug_dom"/>
</dbReference>
<evidence type="ECO:0000256" key="7">
    <source>
        <dbReference type="ARBA" id="ARBA00023065"/>
    </source>
</evidence>